<dbReference type="SUPFAM" id="SSF103473">
    <property type="entry name" value="MFS general substrate transporter"/>
    <property type="match status" value="1"/>
</dbReference>
<dbReference type="InterPro" id="IPR011701">
    <property type="entry name" value="MFS"/>
</dbReference>
<evidence type="ECO:0000256" key="1">
    <source>
        <dbReference type="SAM" id="Phobius"/>
    </source>
</evidence>
<accession>A0A8R1E2X1</accession>
<reference evidence="2" key="2">
    <citation type="submission" date="2022-06" db="UniProtKB">
        <authorList>
            <consortium name="EnsemblMetazoa"/>
        </authorList>
    </citation>
    <scope>IDENTIFICATION</scope>
    <source>
        <strain evidence="2">DF5081</strain>
    </source>
</reference>
<feature type="transmembrane region" description="Helical" evidence="1">
    <location>
        <begin position="28"/>
        <end position="48"/>
    </location>
</feature>
<name>A0A8R1E2X1_CAEJA</name>
<dbReference type="OMA" id="MHEDIVQ"/>
<dbReference type="GO" id="GO:0022857">
    <property type="term" value="F:transmembrane transporter activity"/>
    <property type="evidence" value="ECO:0007669"/>
    <property type="project" value="InterPro"/>
</dbReference>
<evidence type="ECO:0000313" key="3">
    <source>
        <dbReference type="Proteomes" id="UP000005237"/>
    </source>
</evidence>
<evidence type="ECO:0000313" key="2">
    <source>
        <dbReference type="EnsemblMetazoa" id="CJA18844a.1"/>
    </source>
</evidence>
<feature type="transmembrane region" description="Helical" evidence="1">
    <location>
        <begin position="120"/>
        <end position="145"/>
    </location>
</feature>
<dbReference type="AlphaFoldDB" id="A0A8R1E2X1"/>
<dbReference type="InterPro" id="IPR036259">
    <property type="entry name" value="MFS_trans_sf"/>
</dbReference>
<feature type="transmembrane region" description="Helical" evidence="1">
    <location>
        <begin position="157"/>
        <end position="176"/>
    </location>
</feature>
<dbReference type="Gene3D" id="1.20.1250.20">
    <property type="entry name" value="MFS general substrate transporter like domains"/>
    <property type="match status" value="1"/>
</dbReference>
<dbReference type="GO" id="GO:0016020">
    <property type="term" value="C:membrane"/>
    <property type="evidence" value="ECO:0007669"/>
    <property type="project" value="TreeGrafter"/>
</dbReference>
<organism evidence="2 3">
    <name type="scientific">Caenorhabditis japonica</name>
    <dbReference type="NCBI Taxonomy" id="281687"/>
    <lineage>
        <taxon>Eukaryota</taxon>
        <taxon>Metazoa</taxon>
        <taxon>Ecdysozoa</taxon>
        <taxon>Nematoda</taxon>
        <taxon>Chromadorea</taxon>
        <taxon>Rhabditida</taxon>
        <taxon>Rhabditina</taxon>
        <taxon>Rhabditomorpha</taxon>
        <taxon>Rhabditoidea</taxon>
        <taxon>Rhabditidae</taxon>
        <taxon>Peloderinae</taxon>
        <taxon>Caenorhabditis</taxon>
    </lineage>
</organism>
<feature type="transmembrane region" description="Helical" evidence="1">
    <location>
        <begin position="87"/>
        <end position="108"/>
    </location>
</feature>
<proteinExistence type="predicted"/>
<dbReference type="Proteomes" id="UP000005237">
    <property type="component" value="Unassembled WGS sequence"/>
</dbReference>
<feature type="transmembrane region" description="Helical" evidence="1">
    <location>
        <begin position="60"/>
        <end position="81"/>
    </location>
</feature>
<keyword evidence="3" id="KW-1185">Reference proteome</keyword>
<dbReference type="Pfam" id="PF07690">
    <property type="entry name" value="MFS_1"/>
    <property type="match status" value="1"/>
</dbReference>
<dbReference type="EnsemblMetazoa" id="CJA18844a.1">
    <property type="protein sequence ID" value="CJA18844a.1"/>
    <property type="gene ID" value="WBGene00138047"/>
</dbReference>
<protein>
    <submittedName>
        <fullName evidence="2">Uncharacterized protein</fullName>
    </submittedName>
</protein>
<keyword evidence="1" id="KW-0812">Transmembrane</keyword>
<keyword evidence="1" id="KW-1133">Transmembrane helix</keyword>
<dbReference type="PANTHER" id="PTHR45757:SF29">
    <property type="entry name" value="MAJOR FACILITATOR SUPERFAMILY (MFS) PROFILE DOMAIN-CONTAINING PROTEIN"/>
    <property type="match status" value="1"/>
</dbReference>
<sequence>MSAVIMFATYMPIYFHEVLGFTVTETGFYVAVILGFNIPLRLVAATFSDRITVIPERWKIIIFNSISVGLSGLLLAFVGWVPETMKAESFLLILTVMLLVALNCGGFYKCAALHARQHAHVVIAAIQFTKCLALFSAPALVAYFVTTESNRVEWIPVFTTLGVTMFLANLLSVFVFTDKPAEWTDPDKKSYVEVPVDETKC</sequence>
<keyword evidence="1" id="KW-0472">Membrane</keyword>
<dbReference type="PANTHER" id="PTHR45757">
    <property type="entry name" value="PROTEIN CBG23364-RELATED"/>
    <property type="match status" value="1"/>
</dbReference>
<reference evidence="3" key="1">
    <citation type="submission" date="2010-08" db="EMBL/GenBank/DDBJ databases">
        <authorList>
            <consortium name="Caenorhabditis japonica Sequencing Consortium"/>
            <person name="Wilson R.K."/>
        </authorList>
    </citation>
    <scope>NUCLEOTIDE SEQUENCE [LARGE SCALE GENOMIC DNA]</scope>
    <source>
        <strain evidence="3">DF5081</strain>
    </source>
</reference>